<dbReference type="InterPro" id="IPR015399">
    <property type="entry name" value="DUF1977_DnaJ-like"/>
</dbReference>
<dbReference type="PANTHER" id="PTHR43908">
    <property type="entry name" value="AT29763P-RELATED"/>
    <property type="match status" value="1"/>
</dbReference>
<dbReference type="GO" id="GO:0005789">
    <property type="term" value="C:endoplasmic reticulum membrane"/>
    <property type="evidence" value="ECO:0007669"/>
    <property type="project" value="UniProtKB-SubCell"/>
</dbReference>
<evidence type="ECO:0000256" key="1">
    <source>
        <dbReference type="ARBA" id="ARBA00004389"/>
    </source>
</evidence>
<dbReference type="Pfam" id="PF00226">
    <property type="entry name" value="DnaJ"/>
    <property type="match status" value="1"/>
</dbReference>
<dbReference type="SMART" id="SM00271">
    <property type="entry name" value="DnaJ"/>
    <property type="match status" value="1"/>
</dbReference>
<evidence type="ECO:0000259" key="7">
    <source>
        <dbReference type="PROSITE" id="PS50076"/>
    </source>
</evidence>
<evidence type="ECO:0000256" key="5">
    <source>
        <dbReference type="ARBA" id="ARBA00023136"/>
    </source>
</evidence>
<feature type="domain" description="J" evidence="7">
    <location>
        <begin position="50"/>
        <end position="114"/>
    </location>
</feature>
<dbReference type="InterPro" id="IPR001623">
    <property type="entry name" value="DnaJ_domain"/>
</dbReference>
<keyword evidence="4" id="KW-1133">Transmembrane helix</keyword>
<comment type="caution">
    <text evidence="8">The sequence shown here is derived from an EMBL/GenBank/DDBJ whole genome shotgun (WGS) entry which is preliminary data.</text>
</comment>
<sequence length="357" mass="39548">MPAATASGADATPNGSTAKSRDHNQGNQDRKYTIEQKTAVIRVRKCAATAFYEILGLEKTVTDSEIKKAYRKLSLLTHPDKNGYDGADEAFKMVSRAFQVLSDPEKKEKYDRFGGDPDNRFGPGSASTASPFSGFARSPAGGGPMFNDEISPEELFNRFFGGGGMGGPFGGGGGMFDAGPQFVFNLGGGPGFRVHQFGGGRPRRRPREANGNAEERPQSTMGALSNLLPLLILFILPLLSSLFSSSIPTGPSIHFQPGPPNTIHKTSQRLNVDYYLNPRDVEDYGPRKLNELDRKAETQYITQLQYECQIETRQRNRMMEDAQGWFFQDVDKMREARNFEMRSCKQLDSYGFARTSY</sequence>
<feature type="region of interest" description="Disordered" evidence="6">
    <location>
        <begin position="196"/>
        <end position="218"/>
    </location>
</feature>
<organism evidence="8 9">
    <name type="scientific">Cladonia borealis</name>
    <dbReference type="NCBI Taxonomy" id="184061"/>
    <lineage>
        <taxon>Eukaryota</taxon>
        <taxon>Fungi</taxon>
        <taxon>Dikarya</taxon>
        <taxon>Ascomycota</taxon>
        <taxon>Pezizomycotina</taxon>
        <taxon>Lecanoromycetes</taxon>
        <taxon>OSLEUM clade</taxon>
        <taxon>Lecanoromycetidae</taxon>
        <taxon>Lecanorales</taxon>
        <taxon>Lecanorineae</taxon>
        <taxon>Cladoniaceae</taxon>
        <taxon>Cladonia</taxon>
    </lineage>
</organism>
<evidence type="ECO:0000313" key="9">
    <source>
        <dbReference type="Proteomes" id="UP001166286"/>
    </source>
</evidence>
<evidence type="ECO:0000256" key="4">
    <source>
        <dbReference type="ARBA" id="ARBA00022989"/>
    </source>
</evidence>
<dbReference type="Gene3D" id="1.10.287.110">
    <property type="entry name" value="DnaJ domain"/>
    <property type="match status" value="1"/>
</dbReference>
<feature type="region of interest" description="Disordered" evidence="6">
    <location>
        <begin position="106"/>
        <end position="131"/>
    </location>
</feature>
<keyword evidence="2" id="KW-0812">Transmembrane</keyword>
<gene>
    <name evidence="8" type="ORF">JMJ35_003087</name>
</gene>
<reference evidence="8" key="1">
    <citation type="submission" date="2023-03" db="EMBL/GenBank/DDBJ databases">
        <title>Complete genome of Cladonia borealis.</title>
        <authorList>
            <person name="Park H."/>
        </authorList>
    </citation>
    <scope>NUCLEOTIDE SEQUENCE</scope>
    <source>
        <strain evidence="8">ANT050790</strain>
    </source>
</reference>
<dbReference type="InterPro" id="IPR018253">
    <property type="entry name" value="DnaJ_domain_CS"/>
</dbReference>
<accession>A0AA39V956</accession>
<dbReference type="GO" id="GO:0071218">
    <property type="term" value="P:cellular response to misfolded protein"/>
    <property type="evidence" value="ECO:0007669"/>
    <property type="project" value="TreeGrafter"/>
</dbReference>
<keyword evidence="5" id="KW-0472">Membrane</keyword>
<dbReference type="Pfam" id="PF09320">
    <property type="entry name" value="DUF1977"/>
    <property type="match status" value="1"/>
</dbReference>
<dbReference type="InterPro" id="IPR051100">
    <property type="entry name" value="DnaJ_subfamily_B/C"/>
</dbReference>
<feature type="compositionally biased region" description="Basic and acidic residues" evidence="6">
    <location>
        <begin position="106"/>
        <end position="119"/>
    </location>
</feature>
<dbReference type="FunFam" id="1.10.287.110:FF:000069">
    <property type="entry name" value="ER associated DnaJ chaperone"/>
    <property type="match status" value="1"/>
</dbReference>
<evidence type="ECO:0000256" key="2">
    <source>
        <dbReference type="ARBA" id="ARBA00022692"/>
    </source>
</evidence>
<keyword evidence="9" id="KW-1185">Reference proteome</keyword>
<evidence type="ECO:0000313" key="8">
    <source>
        <dbReference type="EMBL" id="KAK0514470.1"/>
    </source>
</evidence>
<feature type="compositionally biased region" description="Basic and acidic residues" evidence="6">
    <location>
        <begin position="19"/>
        <end position="31"/>
    </location>
</feature>
<comment type="subcellular location">
    <subcellularLocation>
        <location evidence="1">Endoplasmic reticulum membrane</location>
        <topology evidence="1">Single-pass membrane protein</topology>
    </subcellularLocation>
</comment>
<dbReference type="GO" id="GO:0030544">
    <property type="term" value="F:Hsp70 protein binding"/>
    <property type="evidence" value="ECO:0007669"/>
    <property type="project" value="TreeGrafter"/>
</dbReference>
<dbReference type="PRINTS" id="PR00625">
    <property type="entry name" value="JDOMAIN"/>
</dbReference>
<dbReference type="PROSITE" id="PS00636">
    <property type="entry name" value="DNAJ_1"/>
    <property type="match status" value="1"/>
</dbReference>
<dbReference type="EMBL" id="JAFEKC020000005">
    <property type="protein sequence ID" value="KAK0514470.1"/>
    <property type="molecule type" value="Genomic_DNA"/>
</dbReference>
<dbReference type="PANTHER" id="PTHR43908:SF3">
    <property type="entry name" value="AT29763P-RELATED"/>
    <property type="match status" value="1"/>
</dbReference>
<feature type="region of interest" description="Disordered" evidence="6">
    <location>
        <begin position="1"/>
        <end position="31"/>
    </location>
</feature>
<protein>
    <recommendedName>
        <fullName evidence="7">J domain-containing protein</fullName>
    </recommendedName>
</protein>
<dbReference type="AlphaFoldDB" id="A0AA39V956"/>
<dbReference type="PROSITE" id="PS50076">
    <property type="entry name" value="DNAJ_2"/>
    <property type="match status" value="1"/>
</dbReference>
<evidence type="ECO:0000256" key="3">
    <source>
        <dbReference type="ARBA" id="ARBA00022824"/>
    </source>
</evidence>
<proteinExistence type="predicted"/>
<dbReference type="Proteomes" id="UP001166286">
    <property type="component" value="Unassembled WGS sequence"/>
</dbReference>
<dbReference type="InterPro" id="IPR036869">
    <property type="entry name" value="J_dom_sf"/>
</dbReference>
<evidence type="ECO:0000256" key="6">
    <source>
        <dbReference type="SAM" id="MobiDB-lite"/>
    </source>
</evidence>
<dbReference type="CDD" id="cd06257">
    <property type="entry name" value="DnaJ"/>
    <property type="match status" value="1"/>
</dbReference>
<keyword evidence="3" id="KW-0256">Endoplasmic reticulum</keyword>
<dbReference type="SUPFAM" id="SSF46565">
    <property type="entry name" value="Chaperone J-domain"/>
    <property type="match status" value="1"/>
</dbReference>
<name>A0AA39V956_9LECA</name>